<keyword evidence="3 5" id="KW-0687">Ribonucleoprotein</keyword>
<name>A0A939LU27_9MICO</name>
<sequence length="55" mass="6573">MAKDKDVRPIIKLRSTAGTGFTYVTRKNRRNTPDRLVLKKYDPVVRKHVDFREER</sequence>
<evidence type="ECO:0000256" key="3">
    <source>
        <dbReference type="ARBA" id="ARBA00023274"/>
    </source>
</evidence>
<dbReference type="InterPro" id="IPR038584">
    <property type="entry name" value="Ribosomal_bL33_sf"/>
</dbReference>
<keyword evidence="7" id="KW-1185">Reference proteome</keyword>
<comment type="similarity">
    <text evidence="1 5">Belongs to the bacterial ribosomal protein bL33 family.</text>
</comment>
<dbReference type="GO" id="GO:0006412">
    <property type="term" value="P:translation"/>
    <property type="evidence" value="ECO:0007669"/>
    <property type="project" value="UniProtKB-UniRule"/>
</dbReference>
<protein>
    <recommendedName>
        <fullName evidence="4 5">Large ribosomal subunit protein bL33</fullName>
    </recommendedName>
</protein>
<gene>
    <name evidence="5 6" type="primary">rpmG</name>
    <name evidence="6" type="ORF">J4H91_03450</name>
</gene>
<evidence type="ECO:0000256" key="1">
    <source>
        <dbReference type="ARBA" id="ARBA00007596"/>
    </source>
</evidence>
<evidence type="ECO:0000256" key="2">
    <source>
        <dbReference type="ARBA" id="ARBA00022980"/>
    </source>
</evidence>
<dbReference type="InterPro" id="IPR011332">
    <property type="entry name" value="Ribosomal_zn-bd"/>
</dbReference>
<dbReference type="FunFam" id="2.20.28.120:FF:000002">
    <property type="entry name" value="50S ribosomal protein L33"/>
    <property type="match status" value="1"/>
</dbReference>
<dbReference type="Pfam" id="PF00471">
    <property type="entry name" value="Ribosomal_L33"/>
    <property type="match status" value="1"/>
</dbReference>
<reference evidence="6" key="1">
    <citation type="submission" date="2021-03" db="EMBL/GenBank/DDBJ databases">
        <title>Leucobacter chromiisoli sp. nov., isolated from chromium-containing soil of chemical plant.</title>
        <authorList>
            <person name="Xu Z."/>
        </authorList>
    </citation>
    <scope>NUCLEOTIDE SEQUENCE</scope>
    <source>
        <strain evidence="6">A2</strain>
    </source>
</reference>
<evidence type="ECO:0000313" key="7">
    <source>
        <dbReference type="Proteomes" id="UP000664398"/>
    </source>
</evidence>
<dbReference type="EMBL" id="JAGDYL010000005">
    <property type="protein sequence ID" value="MBO1804371.1"/>
    <property type="molecule type" value="Genomic_DNA"/>
</dbReference>
<dbReference type="HAMAP" id="MF_00294">
    <property type="entry name" value="Ribosomal_bL33"/>
    <property type="match status" value="1"/>
</dbReference>
<comment type="caution">
    <text evidence="6">The sequence shown here is derived from an EMBL/GenBank/DDBJ whole genome shotgun (WGS) entry which is preliminary data.</text>
</comment>
<evidence type="ECO:0000313" key="6">
    <source>
        <dbReference type="EMBL" id="MBO1804371.1"/>
    </source>
</evidence>
<dbReference type="NCBIfam" id="TIGR01023">
    <property type="entry name" value="rpmG_bact"/>
    <property type="match status" value="1"/>
</dbReference>
<dbReference type="AlphaFoldDB" id="A0A939LU27"/>
<dbReference type="GO" id="GO:0022625">
    <property type="term" value="C:cytosolic large ribosomal subunit"/>
    <property type="evidence" value="ECO:0007669"/>
    <property type="project" value="TreeGrafter"/>
</dbReference>
<dbReference type="SUPFAM" id="SSF57829">
    <property type="entry name" value="Zn-binding ribosomal proteins"/>
    <property type="match status" value="1"/>
</dbReference>
<accession>A0A939LU27</accession>
<dbReference type="PANTHER" id="PTHR15238:SF1">
    <property type="entry name" value="LARGE RIBOSOMAL SUBUNIT PROTEIN BL33M"/>
    <property type="match status" value="1"/>
</dbReference>
<proteinExistence type="inferred from homology"/>
<dbReference type="InterPro" id="IPR001705">
    <property type="entry name" value="Ribosomal_bL33"/>
</dbReference>
<dbReference type="Proteomes" id="UP000664398">
    <property type="component" value="Unassembled WGS sequence"/>
</dbReference>
<keyword evidence="2 5" id="KW-0689">Ribosomal protein</keyword>
<organism evidence="6 7">
    <name type="scientific">Leucobacter ruminantium</name>
    <dbReference type="NCBI Taxonomy" id="1289170"/>
    <lineage>
        <taxon>Bacteria</taxon>
        <taxon>Bacillati</taxon>
        <taxon>Actinomycetota</taxon>
        <taxon>Actinomycetes</taxon>
        <taxon>Micrococcales</taxon>
        <taxon>Microbacteriaceae</taxon>
        <taxon>Leucobacter</taxon>
    </lineage>
</organism>
<dbReference type="PANTHER" id="PTHR15238">
    <property type="entry name" value="54S RIBOSOMAL PROTEIN L39, MITOCHONDRIAL"/>
    <property type="match status" value="1"/>
</dbReference>
<dbReference type="PROSITE" id="PS00582">
    <property type="entry name" value="RIBOSOMAL_L33"/>
    <property type="match status" value="1"/>
</dbReference>
<evidence type="ECO:0000256" key="4">
    <source>
        <dbReference type="ARBA" id="ARBA00035176"/>
    </source>
</evidence>
<evidence type="ECO:0000256" key="5">
    <source>
        <dbReference type="HAMAP-Rule" id="MF_00294"/>
    </source>
</evidence>
<dbReference type="GO" id="GO:0003735">
    <property type="term" value="F:structural constituent of ribosome"/>
    <property type="evidence" value="ECO:0007669"/>
    <property type="project" value="InterPro"/>
</dbReference>
<dbReference type="Gene3D" id="2.20.28.120">
    <property type="entry name" value="Ribosomal protein L33"/>
    <property type="match status" value="1"/>
</dbReference>
<dbReference type="RefSeq" id="WP_208044867.1">
    <property type="nucleotide sequence ID" value="NZ_JAGDYL010000005.1"/>
</dbReference>
<dbReference type="InterPro" id="IPR018264">
    <property type="entry name" value="Ribosomal_bL33_CS"/>
</dbReference>
<dbReference type="NCBIfam" id="NF001860">
    <property type="entry name" value="PRK00595.1"/>
    <property type="match status" value="1"/>
</dbReference>